<organism evidence="1 2">
    <name type="scientific">Azoarcus taiwanensis</name>
    <dbReference type="NCBI Taxonomy" id="666964"/>
    <lineage>
        <taxon>Bacteria</taxon>
        <taxon>Pseudomonadati</taxon>
        <taxon>Pseudomonadota</taxon>
        <taxon>Betaproteobacteria</taxon>
        <taxon>Rhodocyclales</taxon>
        <taxon>Zoogloeaceae</taxon>
        <taxon>Azoarcus</taxon>
    </lineage>
</organism>
<dbReference type="EMBL" id="WTVM01000007">
    <property type="protein sequence ID" value="NMG01753.1"/>
    <property type="molecule type" value="Genomic_DNA"/>
</dbReference>
<name>A0A972F5S4_9RHOO</name>
<proteinExistence type="predicted"/>
<accession>A0A972F5S4</accession>
<comment type="caution">
    <text evidence="1">The sequence shown here is derived from an EMBL/GenBank/DDBJ whole genome shotgun (WGS) entry which is preliminary data.</text>
</comment>
<protein>
    <submittedName>
        <fullName evidence="1">Uncharacterized protein</fullName>
    </submittedName>
</protein>
<reference evidence="1" key="1">
    <citation type="submission" date="2019-12" db="EMBL/GenBank/DDBJ databases">
        <title>Comparative genomics gives insights into the taxonomy of the Azoarcus-Aromatoleum group and reveals separate origins of nif in the plant-associated Azoarcus and non-plant-associated Aromatoleum sub-groups.</title>
        <authorList>
            <person name="Lafos M."/>
            <person name="Maluk M."/>
            <person name="Batista M."/>
            <person name="Junghare M."/>
            <person name="Carmona M."/>
            <person name="Faoro H."/>
            <person name="Cruz L.M."/>
            <person name="Battistoni F."/>
            <person name="De Souza E."/>
            <person name="Pedrosa F."/>
            <person name="Chen W.-M."/>
            <person name="Poole P.S."/>
            <person name="Dixon R.A."/>
            <person name="James E.K."/>
        </authorList>
    </citation>
    <scope>NUCLEOTIDE SEQUENCE</scope>
    <source>
        <strain evidence="1">NSC3</strain>
    </source>
</reference>
<gene>
    <name evidence="1" type="ORF">GPA21_02030</name>
</gene>
<evidence type="ECO:0000313" key="2">
    <source>
        <dbReference type="Proteomes" id="UP000599523"/>
    </source>
</evidence>
<dbReference type="AlphaFoldDB" id="A0A972F5S4"/>
<sequence>MTDAISGDAAFDVFASDSPVVHKQKALRALMREKLIPKQADDARFKAGLAQLTQVAVDPTVEPETRLLAIACVVHAAQMVKRLQPNLQLWLAPAMGEDFPPLQLLKEADDRLNVARALALADGAWLAGYLADAIAYEETGEKAREELIAALLARSETLAELLGRVAQAMAGVRPETEKPGDSIGRRQARTLSALRALIPTSELEAGDELGKALHALVSLPLRAVGRPKEEKVQHELAEEVVLLTHEIVRSRFSVATDPAVFQAVAYCRQMLGGSTWPDVLQGALSLLVKDVREALILLGRQGVRDQGLLEQLDMLCNYPLRARAIAKEIAERHPELDEDTRQWLIHGRVIAKREASSTALEVAAREADVAIGLALNAAREARQAVAGVKEPVISVLDIYEQSLVSVTQDCFQRFEGLLLQMDQVAQQRSLALYGEVGQEVDFAPKYFQAVGEVARQKVVIRQPAVVRIRKDGTAGDVVLKGLVE</sequence>
<keyword evidence="2" id="KW-1185">Reference proteome</keyword>
<dbReference type="Proteomes" id="UP000599523">
    <property type="component" value="Unassembled WGS sequence"/>
</dbReference>
<evidence type="ECO:0000313" key="1">
    <source>
        <dbReference type="EMBL" id="NMG01753.1"/>
    </source>
</evidence>